<dbReference type="EMBL" id="CAFBOZ010000171">
    <property type="protein sequence ID" value="CAB5010802.1"/>
    <property type="molecule type" value="Genomic_DNA"/>
</dbReference>
<dbReference type="InterPro" id="IPR036890">
    <property type="entry name" value="HATPase_C_sf"/>
</dbReference>
<gene>
    <name evidence="3" type="ORF">UFOPK3992_01215</name>
</gene>
<feature type="domain" description="Histidine kinase/HSP90-like ATPase" evidence="2">
    <location>
        <begin position="520"/>
        <end position="593"/>
    </location>
</feature>
<dbReference type="InterPro" id="IPR003594">
    <property type="entry name" value="HATPase_dom"/>
</dbReference>
<proteinExistence type="predicted"/>
<feature type="transmembrane region" description="Helical" evidence="1">
    <location>
        <begin position="337"/>
        <end position="359"/>
    </location>
</feature>
<feature type="transmembrane region" description="Helical" evidence="1">
    <location>
        <begin position="88"/>
        <end position="112"/>
    </location>
</feature>
<feature type="transmembrane region" description="Helical" evidence="1">
    <location>
        <begin position="55"/>
        <end position="76"/>
    </location>
</feature>
<dbReference type="AlphaFoldDB" id="A0A6J7Q8K4"/>
<protein>
    <submittedName>
        <fullName evidence="3">Unannotated protein</fullName>
    </submittedName>
</protein>
<keyword evidence="1" id="KW-0812">Transmembrane</keyword>
<feature type="transmembrane region" description="Helical" evidence="1">
    <location>
        <begin position="371"/>
        <end position="393"/>
    </location>
</feature>
<feature type="transmembrane region" description="Helical" evidence="1">
    <location>
        <begin position="303"/>
        <end position="325"/>
    </location>
</feature>
<evidence type="ECO:0000256" key="1">
    <source>
        <dbReference type="SAM" id="Phobius"/>
    </source>
</evidence>
<keyword evidence="1" id="KW-1133">Transmembrane helix</keyword>
<accession>A0A6J7Q8K4</accession>
<feature type="transmembrane region" description="Helical" evidence="1">
    <location>
        <begin position="21"/>
        <end position="43"/>
    </location>
</feature>
<feature type="transmembrane region" description="Helical" evidence="1">
    <location>
        <begin position="132"/>
        <end position="151"/>
    </location>
</feature>
<reference evidence="3" key="1">
    <citation type="submission" date="2020-05" db="EMBL/GenBank/DDBJ databases">
        <authorList>
            <person name="Chiriac C."/>
            <person name="Salcher M."/>
            <person name="Ghai R."/>
            <person name="Kavagutti S V."/>
        </authorList>
    </citation>
    <scope>NUCLEOTIDE SEQUENCE</scope>
</reference>
<name>A0A6J7Q8K4_9ZZZZ</name>
<dbReference type="Pfam" id="PF02518">
    <property type="entry name" value="HATPase_c"/>
    <property type="match status" value="1"/>
</dbReference>
<evidence type="ECO:0000259" key="2">
    <source>
        <dbReference type="Pfam" id="PF02518"/>
    </source>
</evidence>
<dbReference type="Gene3D" id="3.30.565.10">
    <property type="entry name" value="Histidine kinase-like ATPase, C-terminal domain"/>
    <property type="match status" value="1"/>
</dbReference>
<feature type="transmembrane region" description="Helical" evidence="1">
    <location>
        <begin position="268"/>
        <end position="297"/>
    </location>
</feature>
<keyword evidence="1" id="KW-0472">Membrane</keyword>
<evidence type="ECO:0000313" key="3">
    <source>
        <dbReference type="EMBL" id="CAB5010802.1"/>
    </source>
</evidence>
<organism evidence="3">
    <name type="scientific">freshwater metagenome</name>
    <dbReference type="NCBI Taxonomy" id="449393"/>
    <lineage>
        <taxon>unclassified sequences</taxon>
        <taxon>metagenomes</taxon>
        <taxon>ecological metagenomes</taxon>
    </lineage>
</organism>
<dbReference type="SUPFAM" id="SSF55874">
    <property type="entry name" value="ATPase domain of HSP90 chaperone/DNA topoisomerase II/histidine kinase"/>
    <property type="match status" value="1"/>
</dbReference>
<sequence>MMQLVRGRGRFNGVASALGSSEFLSLPVLASLPAAVLIATFMYDVVAHQASVFGWLVLGLVPSLLVIAALVAFTKAVRPTGWTTPHPVVAVAVYFVAGLIRGAVADALSMLWDEQFQGTALLAREVGVVPRVIASALIVTVAMSGTCVLAFERRRHERERSQLESRRIQLLVLSATMAERVAQARRELIAQTQEQLGPAMDRVRGRLLQLSQGDPGGTAIVDELASVVTTLVRPMSHSLGDPETSPVVAALSTPAPNERLRINEPIDIVTALSPTAVVLTTLVTVATSGASAFTGLVTPSGQLVVLTIVTSLTIWGLLTVVRLSWPTRHRVMPLGHALIYLTGIYLLVLGVLPAVAVAFRQYLEGPSNALHALALVGRTFLALVISLIVIIAAQRQSFERQLIAINAELAALVATLRRELWLIRRSMALTLHGPVQSALLSSAMLLSREDSTASDLDEARIRIERALQTIADTEVERPDLTGALASLTRLWSQSATITTTVEAQASHQLGNDPGLTAVVIEVVREATSNALRHGNAAHVNVEIGVQRDGGLWVHVTDDGNGLPVDPQPGLGSRTLAEVAGSWSRTSDPTGTHLAVCLGA</sequence>